<evidence type="ECO:0000256" key="1">
    <source>
        <dbReference type="ARBA" id="ARBA00009156"/>
    </source>
</evidence>
<evidence type="ECO:0000259" key="4">
    <source>
        <dbReference type="Pfam" id="PF00370"/>
    </source>
</evidence>
<dbReference type="InterPro" id="IPR018484">
    <property type="entry name" value="FGGY_N"/>
</dbReference>
<keyword evidence="7" id="KW-1185">Reference proteome</keyword>
<dbReference type="InterPro" id="IPR018485">
    <property type="entry name" value="FGGY_C"/>
</dbReference>
<proteinExistence type="inferred from homology"/>
<evidence type="ECO:0000313" key="7">
    <source>
        <dbReference type="Proteomes" id="UP001597297"/>
    </source>
</evidence>
<dbReference type="Proteomes" id="UP001597297">
    <property type="component" value="Unassembled WGS sequence"/>
</dbReference>
<dbReference type="EMBL" id="JBHUJC010000043">
    <property type="protein sequence ID" value="MFD2277705.1"/>
    <property type="molecule type" value="Genomic_DNA"/>
</dbReference>
<dbReference type="CDD" id="cd07776">
    <property type="entry name" value="ASKHA_NBD_FGGY_SpXK-like"/>
    <property type="match status" value="1"/>
</dbReference>
<dbReference type="PANTHER" id="PTHR10196:SF57">
    <property type="entry name" value="XYLULOSE KINASE"/>
    <property type="match status" value="1"/>
</dbReference>
<dbReference type="EC" id="2.7.1.17" evidence="6"/>
<dbReference type="Gene3D" id="3.30.420.40">
    <property type="match status" value="2"/>
</dbReference>
<dbReference type="InterPro" id="IPR042024">
    <property type="entry name" value="D-XK_euk"/>
</dbReference>
<reference evidence="7" key="1">
    <citation type="journal article" date="2019" name="Int. J. Syst. Evol. Microbiol.">
        <title>The Global Catalogue of Microorganisms (GCM) 10K type strain sequencing project: providing services to taxonomists for standard genome sequencing and annotation.</title>
        <authorList>
            <consortium name="The Broad Institute Genomics Platform"/>
            <consortium name="The Broad Institute Genome Sequencing Center for Infectious Disease"/>
            <person name="Wu L."/>
            <person name="Ma J."/>
        </authorList>
    </citation>
    <scope>NUCLEOTIDE SEQUENCE [LARGE SCALE GENOMIC DNA]</scope>
    <source>
        <strain evidence="7">JCM 16545</strain>
    </source>
</reference>
<sequence length="505" mass="55115">MYLGLDCSTQSLTAVIINAETGAIAYQTSINFEADLPQYQTRHGFVRGTEPDEFFSNPLMWIEALDLLFERMQQEGAPLSSVKAISGAAQQHGTVYLNHNFKRALAQLSPNIPLTEQFTDVFSRPVAPIWLDASTHIACGEIAHAIGGHRKAAFRTGSSVTPRFSAAQIRKHAQQFPERWAETETVHLVSSFMASILAGKSVAIDYGDGAGMNLMHIKDRCWDQKMADITADHTIERLPALAPTTDICGTISPYFSEKYGINPAAKCAHWTGDNPASLVGMGVVHAGNWVISLGTSYTLFAAVDSPFPDPQGYGHIFGNPIGGYMSLSCFKNGALSCVTLKNKLDISWAEFEKDLLTPRSEQSDVTLPFYETEITPLASSVDQPTTTPSSHVDGQFLNMRLHCQWHGETPETIVVTGGISVSTGICQALANVFQRPVQRLQTSSSASLGAAIIAAYADAQNIDSLIDHFCHPIEGTTIEPDPAMEKIYQVLGNKFNDKLYKHLME</sequence>
<comment type="similarity">
    <text evidence="1">Belongs to the FGGY kinase family.</text>
</comment>
<dbReference type="Pfam" id="PF00370">
    <property type="entry name" value="FGGY_N"/>
    <property type="match status" value="1"/>
</dbReference>
<dbReference type="PANTHER" id="PTHR10196">
    <property type="entry name" value="SUGAR KINASE"/>
    <property type="match status" value="1"/>
</dbReference>
<dbReference type="InterPro" id="IPR000577">
    <property type="entry name" value="Carb_kinase_FGGY"/>
</dbReference>
<dbReference type="RefSeq" id="WP_377093563.1">
    <property type="nucleotide sequence ID" value="NZ_JBHSJM010000001.1"/>
</dbReference>
<evidence type="ECO:0000256" key="3">
    <source>
        <dbReference type="ARBA" id="ARBA00022777"/>
    </source>
</evidence>
<protein>
    <submittedName>
        <fullName evidence="6">Xylulokinase</fullName>
        <ecNumber evidence="6">2.7.1.17</ecNumber>
    </submittedName>
</protein>
<dbReference type="SUPFAM" id="SSF53067">
    <property type="entry name" value="Actin-like ATPase domain"/>
    <property type="match status" value="2"/>
</dbReference>
<dbReference type="InterPro" id="IPR043129">
    <property type="entry name" value="ATPase_NBD"/>
</dbReference>
<evidence type="ECO:0000259" key="5">
    <source>
        <dbReference type="Pfam" id="PF02782"/>
    </source>
</evidence>
<evidence type="ECO:0000313" key="6">
    <source>
        <dbReference type="EMBL" id="MFD2277705.1"/>
    </source>
</evidence>
<comment type="caution">
    <text evidence="6">The sequence shown here is derived from an EMBL/GenBank/DDBJ whole genome shotgun (WGS) entry which is preliminary data.</text>
</comment>
<dbReference type="PIRSF" id="PIRSF000538">
    <property type="entry name" value="GlpK"/>
    <property type="match status" value="1"/>
</dbReference>
<dbReference type="GO" id="GO:0004856">
    <property type="term" value="F:D-xylulokinase activity"/>
    <property type="evidence" value="ECO:0007669"/>
    <property type="project" value="UniProtKB-EC"/>
</dbReference>
<evidence type="ECO:0000256" key="2">
    <source>
        <dbReference type="ARBA" id="ARBA00022679"/>
    </source>
</evidence>
<keyword evidence="3" id="KW-0418">Kinase</keyword>
<feature type="domain" description="Carbohydrate kinase FGGY N-terminal" evidence="4">
    <location>
        <begin position="129"/>
        <end position="280"/>
    </location>
</feature>
<accession>A0ABW5E9P0</accession>
<organism evidence="6 7">
    <name type="scientific">Rubritalea spongiae</name>
    <dbReference type="NCBI Taxonomy" id="430797"/>
    <lineage>
        <taxon>Bacteria</taxon>
        <taxon>Pseudomonadati</taxon>
        <taxon>Verrucomicrobiota</taxon>
        <taxon>Verrucomicrobiia</taxon>
        <taxon>Verrucomicrobiales</taxon>
        <taxon>Rubritaleaceae</taxon>
        <taxon>Rubritalea</taxon>
    </lineage>
</organism>
<dbReference type="Pfam" id="PF02782">
    <property type="entry name" value="FGGY_C"/>
    <property type="match status" value="1"/>
</dbReference>
<feature type="domain" description="Carbohydrate kinase FGGY C-terminal" evidence="5">
    <location>
        <begin position="390"/>
        <end position="457"/>
    </location>
</feature>
<gene>
    <name evidence="6" type="ORF">ACFSQZ_14650</name>
</gene>
<name>A0ABW5E9P0_9BACT</name>
<keyword evidence="2 6" id="KW-0808">Transferase</keyword>